<keyword evidence="2" id="KW-1185">Reference proteome</keyword>
<evidence type="ECO:0000313" key="2">
    <source>
        <dbReference type="Proteomes" id="UP000790709"/>
    </source>
</evidence>
<protein>
    <submittedName>
        <fullName evidence="1">Uncharacterized protein</fullName>
    </submittedName>
</protein>
<dbReference type="EMBL" id="MU266576">
    <property type="protein sequence ID" value="KAH7920485.1"/>
    <property type="molecule type" value="Genomic_DNA"/>
</dbReference>
<evidence type="ECO:0000313" key="1">
    <source>
        <dbReference type="EMBL" id="KAH7920485.1"/>
    </source>
</evidence>
<name>A0ACB8B4C1_9AGAM</name>
<sequence length="877" mass="97013">MRPRSGHMSSRPSSARPFTAQSRPPQPSTARPWTAQSRPGTARPQTAVSTKHEASYVISLLESRGIAHEIGMAALDKETGRVMFVQLSDCPTYVKTLHQLHVHPPSLILVPDTFLSATDTTTGSSGKRPSSTSMLVEYIAEEFPHVPIEAVARRYWNDSAGLEFITQLCVEDDERAATLVAAINKYYALSALCALFKHAENRMNTRYAACSLRIRYVPVEGTMMIDPETARSLELVNNINHKKLAHSLFGILNHTYTAMASRLLRTNILSPITVHSAIEARLESVEELVQSEDKFSEIRDALKMLNKMDFDKLISSLAATEVQVSSSAKSASARVSQMLSLRNLVKNLPFLQKALNGSRSQLLQIVHDMIADDRLTKIEEAIAENLNDEAGPAKGGLAGVNSRVYAVKANRNRLLDVARETYKENVGDIHQLCTSLSEKHSLPLTLVYQESGFVFGLKKDELEGELPKGFLHVSMQKGRWLFSAMELKKLNARMKDALDETLILSDKIIQDLVSEILAYSGALYTASEAVALVDLLWSFAHASIMRNYVRPEFTGTLALKAARHPILETVQSAGTTVPNDVYCCDSSYFQIIQGPNMSGKSTYLRQIGLLTIMAMCGCFVPAEYASFRVHDALLSRLSNDDDIEKSLSTFANEMTSSAMILGLATSSSLVLIDELGRGTSPVEGVGISHAIAEELIKHKVVTFRVARLRNGLLIGCSVSSSLRQLVTTLSRQPAVVKWFTSGSSSKFHSDPGVQHITNSRQRTRQTASNFGMVFQYKIVDGVSEDTDHYGLELARLADLPNDVTTEGKRVATALADLDARRDEESRTTLLAIRRRALLKLRTQLTQTLDYSTLPDEELVAYLARFQRDIVKVMRETL</sequence>
<proteinExistence type="predicted"/>
<gene>
    <name evidence="1" type="ORF">BV22DRAFT_1198859</name>
</gene>
<comment type="caution">
    <text evidence="1">The sequence shown here is derived from an EMBL/GenBank/DDBJ whole genome shotgun (WGS) entry which is preliminary data.</text>
</comment>
<dbReference type="Proteomes" id="UP000790709">
    <property type="component" value="Unassembled WGS sequence"/>
</dbReference>
<accession>A0ACB8B4C1</accession>
<reference evidence="1" key="1">
    <citation type="journal article" date="2021" name="New Phytol.">
        <title>Evolutionary innovations through gain and loss of genes in the ectomycorrhizal Boletales.</title>
        <authorList>
            <person name="Wu G."/>
            <person name="Miyauchi S."/>
            <person name="Morin E."/>
            <person name="Kuo A."/>
            <person name="Drula E."/>
            <person name="Varga T."/>
            <person name="Kohler A."/>
            <person name="Feng B."/>
            <person name="Cao Y."/>
            <person name="Lipzen A."/>
            <person name="Daum C."/>
            <person name="Hundley H."/>
            <person name="Pangilinan J."/>
            <person name="Johnson J."/>
            <person name="Barry K."/>
            <person name="LaButti K."/>
            <person name="Ng V."/>
            <person name="Ahrendt S."/>
            <person name="Min B."/>
            <person name="Choi I.G."/>
            <person name="Park H."/>
            <person name="Plett J.M."/>
            <person name="Magnuson J."/>
            <person name="Spatafora J.W."/>
            <person name="Nagy L.G."/>
            <person name="Henrissat B."/>
            <person name="Grigoriev I.V."/>
            <person name="Yang Z.L."/>
            <person name="Xu J."/>
            <person name="Martin F.M."/>
        </authorList>
    </citation>
    <scope>NUCLEOTIDE SEQUENCE</scope>
    <source>
        <strain evidence="1">KUC20120723A-06</strain>
    </source>
</reference>
<organism evidence="1 2">
    <name type="scientific">Leucogyrophana mollusca</name>
    <dbReference type="NCBI Taxonomy" id="85980"/>
    <lineage>
        <taxon>Eukaryota</taxon>
        <taxon>Fungi</taxon>
        <taxon>Dikarya</taxon>
        <taxon>Basidiomycota</taxon>
        <taxon>Agaricomycotina</taxon>
        <taxon>Agaricomycetes</taxon>
        <taxon>Agaricomycetidae</taxon>
        <taxon>Boletales</taxon>
        <taxon>Boletales incertae sedis</taxon>
        <taxon>Leucogyrophana</taxon>
    </lineage>
</organism>